<keyword evidence="3" id="KW-0503">Monooxygenase</keyword>
<feature type="domain" description="FAD-binding" evidence="2">
    <location>
        <begin position="14"/>
        <end position="343"/>
    </location>
</feature>
<gene>
    <name evidence="3" type="ORF">IFM12276_24680</name>
</gene>
<reference evidence="3 4" key="1">
    <citation type="submission" date="2022-11" db="EMBL/GenBank/DDBJ databases">
        <title>Genome Sequencing of Nocardia sp. ON39_IFM12276 and assembly.</title>
        <authorList>
            <person name="Shimojima M."/>
            <person name="Toyokawa M."/>
            <person name="Uesaka K."/>
        </authorList>
    </citation>
    <scope>NUCLEOTIDE SEQUENCE [LARGE SCALE GENOMIC DNA]</scope>
    <source>
        <strain evidence="3 4">IFM 12276</strain>
    </source>
</reference>
<dbReference type="PANTHER" id="PTHR43476:SF3">
    <property type="entry name" value="FAD-BINDING MONOOXYGENASE"/>
    <property type="match status" value="1"/>
</dbReference>
<keyword evidence="4" id="KW-1185">Reference proteome</keyword>
<dbReference type="InterPro" id="IPR036188">
    <property type="entry name" value="FAD/NAD-bd_sf"/>
</dbReference>
<keyword evidence="1" id="KW-0560">Oxidoreductase</keyword>
<dbReference type="Gene3D" id="3.30.9.10">
    <property type="entry name" value="D-Amino Acid Oxidase, subunit A, domain 2"/>
    <property type="match status" value="2"/>
</dbReference>
<dbReference type="GO" id="GO:0004497">
    <property type="term" value="F:monooxygenase activity"/>
    <property type="evidence" value="ECO:0007669"/>
    <property type="project" value="UniProtKB-KW"/>
</dbReference>
<dbReference type="RefSeq" id="WP_281879583.1">
    <property type="nucleotide sequence ID" value="NZ_AP026978.1"/>
</dbReference>
<dbReference type="SUPFAM" id="SSF51905">
    <property type="entry name" value="FAD/NAD(P)-binding domain"/>
    <property type="match status" value="1"/>
</dbReference>
<dbReference type="PRINTS" id="PR00420">
    <property type="entry name" value="RNGMNOXGNASE"/>
</dbReference>
<evidence type="ECO:0000313" key="4">
    <source>
        <dbReference type="Proteomes" id="UP001317870"/>
    </source>
</evidence>
<dbReference type="InterPro" id="IPR050631">
    <property type="entry name" value="PheA/TfdB_FAD_monoxygenase"/>
</dbReference>
<organism evidence="3 4">
    <name type="scientific">Nocardia sputorum</name>
    <dbReference type="NCBI Taxonomy" id="2984338"/>
    <lineage>
        <taxon>Bacteria</taxon>
        <taxon>Bacillati</taxon>
        <taxon>Actinomycetota</taxon>
        <taxon>Actinomycetes</taxon>
        <taxon>Mycobacteriales</taxon>
        <taxon>Nocardiaceae</taxon>
        <taxon>Nocardia</taxon>
    </lineage>
</organism>
<accession>A0ABM8CWS6</accession>
<dbReference type="EMBL" id="AP026978">
    <property type="protein sequence ID" value="BDT99439.1"/>
    <property type="molecule type" value="Genomic_DNA"/>
</dbReference>
<proteinExistence type="predicted"/>
<name>A0ABM8CWS6_9NOCA</name>
<dbReference type="Proteomes" id="UP001317870">
    <property type="component" value="Chromosome"/>
</dbReference>
<dbReference type="Pfam" id="PF01494">
    <property type="entry name" value="FAD_binding_3"/>
    <property type="match status" value="1"/>
</dbReference>
<evidence type="ECO:0000256" key="1">
    <source>
        <dbReference type="ARBA" id="ARBA00023002"/>
    </source>
</evidence>
<dbReference type="PANTHER" id="PTHR43476">
    <property type="entry name" value="3-(3-HYDROXY-PHENYL)PROPIONATE/3-HYDROXYCINNAMIC ACID HYDROXYLASE"/>
    <property type="match status" value="1"/>
</dbReference>
<sequence length="378" mass="41595">MSATRTAQATVDFDCVILGAGIGGAMLALLLGRQGRRVLVVDPGPGVATRGAEILKPRGIRVLAEQGLLDTLASRGALKRHVIDYHHDGELLFSYDFAEHTQLGHFLIAPYSEIVGTIVAACADLSHVHVRFGCRMVDFGVADALLTSCTLDDGTEVRTRVLVDSGGSGAGLREFVGSERDDNRYPHALRMSTIPITDSVATRNRLYFDSRGWFAYFYPVSAEMARVFVGVPRELEEPVFDEHRIDLKRRLSTFVTQSDDALARLDEDRFTPAPVAVFTSKPYHRDNVILLGSVVFSPHPMTGQGMSYTLEDATVLAEILARAYDGRGRLEPLLQQQYEIRRSGHNDLVAYGDALARSYHDRAAYLSAFHAFRHGGDG</sequence>
<evidence type="ECO:0000313" key="3">
    <source>
        <dbReference type="EMBL" id="BDT99439.1"/>
    </source>
</evidence>
<dbReference type="Gene3D" id="3.50.50.60">
    <property type="entry name" value="FAD/NAD(P)-binding domain"/>
    <property type="match status" value="2"/>
</dbReference>
<dbReference type="InterPro" id="IPR002938">
    <property type="entry name" value="FAD-bd"/>
</dbReference>
<evidence type="ECO:0000259" key="2">
    <source>
        <dbReference type="Pfam" id="PF01494"/>
    </source>
</evidence>
<protein>
    <submittedName>
        <fullName evidence="3">Monooxygenase</fullName>
    </submittedName>
</protein>